<evidence type="ECO:0000256" key="1">
    <source>
        <dbReference type="SAM" id="Phobius"/>
    </source>
</evidence>
<dbReference type="AlphaFoldDB" id="A0A226EG36"/>
<protein>
    <submittedName>
        <fullName evidence="2">Uncharacterized protein</fullName>
    </submittedName>
</protein>
<sequence>MNGNKISETTGRPIKCSVRDLWPPVCEEIDKLTHPQLTKYVSKLTSLTILTPEEGSVISHSSDKAKFFEFINSRGINQVIKTLNILKDDPVNQGIRDKLYGLSEKHNLQEEFPNLPPPRNSRISEISVQIEEGPLLQQSQEPIPEQTIGARTLTCIKQKRLKMVTVASSVGFVLLLFTQLYIPSTAIDRTSDQNNSPPNNRENVDTYPTLSAILPLDNPAPLPPGIDESWRNVSNATRDIVPMVRDGQLHNHTEIIIPALENGRNFSNVSTSSQSSTSLSTNSLKLLDVQLTRLKNVFNLPRMQTLEIDSASDIDHMKTLICNKTVKKALEVKVRGTFDLAKFQKMHDCVKDINGLILSGNVTINVSHQILRDAPNIEFLVINAHDICRTIENGEELLDIESLEKVSLQNLRYLKVTNFLSDCSDLVQFMDEVFITRNVETVVYDNVNLRHADHTHWIENSISKHDKLESFHFSGRICPNCELFQKVVFNKSLKSVGFMVDNNLYSRGRSSALKLIINSRNTLDYFESNVEFPRTHKFLKLLENVKVLNITVALGESILMKMSTKLFSLLPRLIEAHLYLHFDHKSFANR</sequence>
<dbReference type="Proteomes" id="UP000198287">
    <property type="component" value="Unassembled WGS sequence"/>
</dbReference>
<keyword evidence="3" id="KW-1185">Reference proteome</keyword>
<organism evidence="2 3">
    <name type="scientific">Folsomia candida</name>
    <name type="common">Springtail</name>
    <dbReference type="NCBI Taxonomy" id="158441"/>
    <lineage>
        <taxon>Eukaryota</taxon>
        <taxon>Metazoa</taxon>
        <taxon>Ecdysozoa</taxon>
        <taxon>Arthropoda</taxon>
        <taxon>Hexapoda</taxon>
        <taxon>Collembola</taxon>
        <taxon>Entomobryomorpha</taxon>
        <taxon>Isotomoidea</taxon>
        <taxon>Isotomidae</taxon>
        <taxon>Proisotominae</taxon>
        <taxon>Folsomia</taxon>
    </lineage>
</organism>
<keyword evidence="1" id="KW-1133">Transmembrane helix</keyword>
<name>A0A226EG36_FOLCA</name>
<gene>
    <name evidence="2" type="ORF">Fcan01_09279</name>
</gene>
<evidence type="ECO:0000313" key="2">
    <source>
        <dbReference type="EMBL" id="OXA55741.1"/>
    </source>
</evidence>
<feature type="transmembrane region" description="Helical" evidence="1">
    <location>
        <begin position="161"/>
        <end position="182"/>
    </location>
</feature>
<reference evidence="2 3" key="1">
    <citation type="submission" date="2015-12" db="EMBL/GenBank/DDBJ databases">
        <title>The genome of Folsomia candida.</title>
        <authorList>
            <person name="Faddeeva A."/>
            <person name="Derks M.F."/>
            <person name="Anvar Y."/>
            <person name="Smit S."/>
            <person name="Van Straalen N."/>
            <person name="Roelofs D."/>
        </authorList>
    </citation>
    <scope>NUCLEOTIDE SEQUENCE [LARGE SCALE GENOMIC DNA]</scope>
    <source>
        <strain evidence="2 3">VU population</strain>
        <tissue evidence="2">Whole body</tissue>
    </source>
</reference>
<comment type="caution">
    <text evidence="2">The sequence shown here is derived from an EMBL/GenBank/DDBJ whole genome shotgun (WGS) entry which is preliminary data.</text>
</comment>
<dbReference type="EMBL" id="LNIX01000004">
    <property type="protein sequence ID" value="OXA55741.1"/>
    <property type="molecule type" value="Genomic_DNA"/>
</dbReference>
<accession>A0A226EG36</accession>
<keyword evidence="1" id="KW-0812">Transmembrane</keyword>
<evidence type="ECO:0000313" key="3">
    <source>
        <dbReference type="Proteomes" id="UP000198287"/>
    </source>
</evidence>
<proteinExistence type="predicted"/>
<keyword evidence="1" id="KW-0472">Membrane</keyword>